<gene>
    <name evidence="1" type="ORF">SAMN04490248_103257</name>
</gene>
<dbReference type="Proteomes" id="UP000198893">
    <property type="component" value="Unassembled WGS sequence"/>
</dbReference>
<accession>A0A1H8NMI1</accession>
<evidence type="ECO:0000313" key="2">
    <source>
        <dbReference type="Proteomes" id="UP000198893"/>
    </source>
</evidence>
<dbReference type="EMBL" id="FODS01000003">
    <property type="protein sequence ID" value="SEO30608.1"/>
    <property type="molecule type" value="Genomic_DNA"/>
</dbReference>
<dbReference type="STRING" id="569882.SAMN04490248_103257"/>
<name>A0A1H8NMI1_9RHOB</name>
<reference evidence="1 2" key="1">
    <citation type="submission" date="2016-10" db="EMBL/GenBank/DDBJ databases">
        <authorList>
            <person name="de Groot N.N."/>
        </authorList>
    </citation>
    <scope>NUCLEOTIDE SEQUENCE [LARGE SCALE GENOMIC DNA]</scope>
    <source>
        <strain evidence="1 2">DSM 27842</strain>
    </source>
</reference>
<dbReference type="AlphaFoldDB" id="A0A1H8NMI1"/>
<proteinExistence type="predicted"/>
<organism evidence="1 2">
    <name type="scientific">Salinihabitans flavidus</name>
    <dbReference type="NCBI Taxonomy" id="569882"/>
    <lineage>
        <taxon>Bacteria</taxon>
        <taxon>Pseudomonadati</taxon>
        <taxon>Pseudomonadota</taxon>
        <taxon>Alphaproteobacteria</taxon>
        <taxon>Rhodobacterales</taxon>
        <taxon>Roseobacteraceae</taxon>
        <taxon>Salinihabitans</taxon>
    </lineage>
</organism>
<evidence type="ECO:0000313" key="1">
    <source>
        <dbReference type="EMBL" id="SEO30608.1"/>
    </source>
</evidence>
<protein>
    <submittedName>
        <fullName evidence="1">Uncharacterized protein</fullName>
    </submittedName>
</protein>
<keyword evidence="2" id="KW-1185">Reference proteome</keyword>
<sequence length="36" mass="3839">MAQPFEREGSEAKTEVICTLGEVGGVWPQSVMDDAA</sequence>